<dbReference type="Proteomes" id="UP000321574">
    <property type="component" value="Unassembled WGS sequence"/>
</dbReference>
<comment type="similarity">
    <text evidence="1">Belongs to the peptidase M20A family.</text>
</comment>
<evidence type="ECO:0000256" key="1">
    <source>
        <dbReference type="PIRNR" id="PIRNR037226"/>
    </source>
</evidence>
<dbReference type="EMBL" id="VDUW01000010">
    <property type="protein sequence ID" value="TXL61726.1"/>
    <property type="molecule type" value="Genomic_DNA"/>
</dbReference>
<dbReference type="GO" id="GO:0016805">
    <property type="term" value="F:dipeptidase activity"/>
    <property type="evidence" value="ECO:0007669"/>
    <property type="project" value="InterPro"/>
</dbReference>
<dbReference type="InterPro" id="IPR052030">
    <property type="entry name" value="Peptidase_M20/M20A_hydrolases"/>
</dbReference>
<dbReference type="GO" id="GO:0046657">
    <property type="term" value="P:folic acid catabolic process"/>
    <property type="evidence" value="ECO:0007669"/>
    <property type="project" value="TreeGrafter"/>
</dbReference>
<dbReference type="InterPro" id="IPR036264">
    <property type="entry name" value="Bact_exopeptidase_dim_dom"/>
</dbReference>
<dbReference type="NCBIfam" id="TIGR01891">
    <property type="entry name" value="amidohydrolases"/>
    <property type="match status" value="1"/>
</dbReference>
<dbReference type="CDD" id="cd05672">
    <property type="entry name" value="M20_ACY1L2-like"/>
    <property type="match status" value="1"/>
</dbReference>
<dbReference type="AlphaFoldDB" id="A0A5C8NKT6"/>
<dbReference type="OrthoDB" id="9781032at2"/>
<sequence length="395" mass="42732">MKAKLQLELDKLEQDLIHISDYLYENPELGDEEYKSMALLTDLLENHHFQVEKGVVNRPTAFKAQFQSEKQGPTIAFLAEYDALPVVGHGCGHNLIGTMSVGAGIILSKLIHETGGKVIVLGTPAEETNGAKVAMSEQGIFENVDVALIVHPGDQSYKSGESLAMDAIQFQYNGKSAHAAASPEKGINALDSVIQLFNGINALREHLPEGVKIHGVISEGGKAANVVPDLAIAQFYIRSETRSLLDEVVKKVNNIAEGAAQMTGTKLTISNYELSYDNMITNQTLSDIFTKNLQDISSQKIQDERIASGSIDMGNVSHVVPAIHPYIGLNKVGLIAHTKEFANQTITKDGHQTLVDGALALACTGYDVLTDKDLLEAIKKEFQTIKNTAGKGVEQ</sequence>
<evidence type="ECO:0000313" key="3">
    <source>
        <dbReference type="EMBL" id="TXL61726.1"/>
    </source>
</evidence>
<gene>
    <name evidence="3" type="ORF">FHP05_12660</name>
</gene>
<proteinExistence type="inferred from homology"/>
<dbReference type="PANTHER" id="PTHR30575">
    <property type="entry name" value="PEPTIDASE M20"/>
    <property type="match status" value="1"/>
</dbReference>
<evidence type="ECO:0000313" key="4">
    <source>
        <dbReference type="Proteomes" id="UP000321574"/>
    </source>
</evidence>
<organism evidence="3 4">
    <name type="scientific">Cerasibacillus terrae</name>
    <dbReference type="NCBI Taxonomy" id="2498845"/>
    <lineage>
        <taxon>Bacteria</taxon>
        <taxon>Bacillati</taxon>
        <taxon>Bacillota</taxon>
        <taxon>Bacilli</taxon>
        <taxon>Bacillales</taxon>
        <taxon>Bacillaceae</taxon>
        <taxon>Cerasibacillus</taxon>
    </lineage>
</organism>
<dbReference type="GO" id="GO:0071713">
    <property type="term" value="F:para-aminobenzoyl-glutamate hydrolase activity"/>
    <property type="evidence" value="ECO:0007669"/>
    <property type="project" value="TreeGrafter"/>
</dbReference>
<name>A0A5C8NKT6_9BACI</name>
<reference evidence="3 4" key="1">
    <citation type="submission" date="2019-06" db="EMBL/GenBank/DDBJ databases">
        <title>Cerasibacillus sp. nov., isolated from maize field.</title>
        <authorList>
            <person name="Lin S.-Y."/>
            <person name="Tsai C.-F."/>
            <person name="Young C.-C."/>
        </authorList>
    </citation>
    <scope>NUCLEOTIDE SEQUENCE [LARGE SCALE GENOMIC DNA]</scope>
    <source>
        <strain evidence="3 4">CC-CFT480</strain>
    </source>
</reference>
<accession>A0A5C8NKT6</accession>
<dbReference type="FunFam" id="3.30.70.360:FF:000004">
    <property type="entry name" value="Peptidase M20 domain-containing protein 2"/>
    <property type="match status" value="1"/>
</dbReference>
<dbReference type="InterPro" id="IPR002933">
    <property type="entry name" value="Peptidase_M20"/>
</dbReference>
<feature type="domain" description="Peptidase M20 dimerisation" evidence="2">
    <location>
        <begin position="173"/>
        <end position="258"/>
    </location>
</feature>
<evidence type="ECO:0000259" key="2">
    <source>
        <dbReference type="Pfam" id="PF07687"/>
    </source>
</evidence>
<dbReference type="InterPro" id="IPR017144">
    <property type="entry name" value="Xaa-Arg_dipeptidase"/>
</dbReference>
<dbReference type="Pfam" id="PF07687">
    <property type="entry name" value="M20_dimer"/>
    <property type="match status" value="1"/>
</dbReference>
<comment type="caution">
    <text evidence="3">The sequence shown here is derived from an EMBL/GenBank/DDBJ whole genome shotgun (WGS) entry which is preliminary data.</text>
</comment>
<dbReference type="GO" id="GO:0005737">
    <property type="term" value="C:cytoplasm"/>
    <property type="evidence" value="ECO:0007669"/>
    <property type="project" value="TreeGrafter"/>
</dbReference>
<dbReference type="SUPFAM" id="SSF53187">
    <property type="entry name" value="Zn-dependent exopeptidases"/>
    <property type="match status" value="1"/>
</dbReference>
<dbReference type="PIRSF" id="PIRSF037226">
    <property type="entry name" value="Amidohydrolase_ACY1L2_prd"/>
    <property type="match status" value="1"/>
</dbReference>
<keyword evidence="4" id="KW-1185">Reference proteome</keyword>
<protein>
    <recommendedName>
        <fullName evidence="1">Peptidase M20 domain-containing protein 2</fullName>
    </recommendedName>
</protein>
<dbReference type="PANTHER" id="PTHR30575:SF0">
    <property type="entry name" value="XAA-ARG DIPEPTIDASE"/>
    <property type="match status" value="1"/>
</dbReference>
<dbReference type="InterPro" id="IPR017439">
    <property type="entry name" value="Amidohydrolase"/>
</dbReference>
<dbReference type="InterPro" id="IPR011650">
    <property type="entry name" value="Peptidase_M20_dimer"/>
</dbReference>
<dbReference type="RefSeq" id="WP_147668789.1">
    <property type="nucleotide sequence ID" value="NZ_VDUW01000010.1"/>
</dbReference>
<dbReference type="Pfam" id="PF01546">
    <property type="entry name" value="Peptidase_M20"/>
    <property type="match status" value="1"/>
</dbReference>
<dbReference type="Gene3D" id="3.30.70.360">
    <property type="match status" value="1"/>
</dbReference>
<dbReference type="Gene3D" id="3.40.630.10">
    <property type="entry name" value="Zn peptidases"/>
    <property type="match status" value="1"/>
</dbReference>
<dbReference type="SUPFAM" id="SSF55031">
    <property type="entry name" value="Bacterial exopeptidase dimerisation domain"/>
    <property type="match status" value="1"/>
</dbReference>